<evidence type="ECO:0000256" key="9">
    <source>
        <dbReference type="SAM" id="Phobius"/>
    </source>
</evidence>
<dbReference type="AlphaFoldDB" id="A0A9Q1H639"/>
<comment type="caution">
    <text evidence="11">The sequence shown here is derived from an EMBL/GenBank/DDBJ whole genome shotgun (WGS) entry which is preliminary data.</text>
</comment>
<dbReference type="GO" id="GO:0031902">
    <property type="term" value="C:late endosome membrane"/>
    <property type="evidence" value="ECO:0007669"/>
    <property type="project" value="UniProtKB-SubCell"/>
</dbReference>
<evidence type="ECO:0000259" key="10">
    <source>
        <dbReference type="PROSITE" id="PS51837"/>
    </source>
</evidence>
<dbReference type="InterPro" id="IPR037519">
    <property type="entry name" value="LITAF_fam"/>
</dbReference>
<dbReference type="PANTHER" id="PTHR23292">
    <property type="entry name" value="LIPOPOLYSACCHARIDE-INDUCED TUMOR NECROSIS FACTOR-ALPHA FACTOR"/>
    <property type="match status" value="1"/>
</dbReference>
<feature type="region of interest" description="Disordered" evidence="8">
    <location>
        <begin position="23"/>
        <end position="50"/>
    </location>
</feature>
<comment type="similarity">
    <text evidence="4">Belongs to the CDIP1/LITAF family.</text>
</comment>
<comment type="subcellular location">
    <subcellularLocation>
        <location evidence="2">Endosome membrane</location>
        <topology evidence="2">Peripheral membrane protein</topology>
    </subcellularLocation>
    <subcellularLocation>
        <location evidence="1">Late endosome membrane</location>
    </subcellularLocation>
    <subcellularLocation>
        <location evidence="3">Lysosome membrane</location>
        <topology evidence="3">Peripheral membrane protein</topology>
        <orientation evidence="3">Cytoplasmic side</orientation>
    </subcellularLocation>
</comment>
<evidence type="ECO:0000256" key="5">
    <source>
        <dbReference type="ARBA" id="ARBA00022723"/>
    </source>
</evidence>
<reference evidence="11" key="1">
    <citation type="submission" date="2021-10" db="EMBL/GenBank/DDBJ databases">
        <title>Tropical sea cucumber genome reveals ecological adaptation and Cuvierian tubules defense mechanism.</title>
        <authorList>
            <person name="Chen T."/>
        </authorList>
    </citation>
    <scope>NUCLEOTIDE SEQUENCE</scope>
    <source>
        <strain evidence="11">Nanhai2018</strain>
        <tissue evidence="11">Muscle</tissue>
    </source>
</reference>
<name>A0A9Q1H639_HOLLE</name>
<dbReference type="Proteomes" id="UP001152320">
    <property type="component" value="Chromosome 8"/>
</dbReference>
<evidence type="ECO:0000256" key="4">
    <source>
        <dbReference type="ARBA" id="ARBA00005975"/>
    </source>
</evidence>
<dbReference type="EMBL" id="JAIZAY010000008">
    <property type="protein sequence ID" value="KAJ8036927.1"/>
    <property type="molecule type" value="Genomic_DNA"/>
</dbReference>
<evidence type="ECO:0000256" key="7">
    <source>
        <dbReference type="ARBA" id="ARBA00023136"/>
    </source>
</evidence>
<keyword evidence="9" id="KW-1133">Transmembrane helix</keyword>
<dbReference type="SMART" id="SM00714">
    <property type="entry name" value="LITAF"/>
    <property type="match status" value="1"/>
</dbReference>
<feature type="compositionally biased region" description="Pro residues" evidence="8">
    <location>
        <begin position="29"/>
        <end position="44"/>
    </location>
</feature>
<sequence length="163" mass="17975">MNIDPLGNPINLSYSLRISKMTDEKSAAYPPPPPLQQQAPPPPYSEGYAGLPTEQPQPAGYVPPQPVQPPTQTVVVTTVSNPPTRVIYRDVPVMVQCPNCKNNVTSRVVFENGLLVWICVLAIAFLFQLWLGCCLIPLFIDALKDVRHTCPVCGIHLGLYQRI</sequence>
<evidence type="ECO:0000256" key="8">
    <source>
        <dbReference type="SAM" id="MobiDB-lite"/>
    </source>
</evidence>
<gene>
    <name evidence="11" type="ORF">HOLleu_17593</name>
</gene>
<feature type="transmembrane region" description="Helical" evidence="9">
    <location>
        <begin position="114"/>
        <end position="140"/>
    </location>
</feature>
<keyword evidence="7 9" id="KW-0472">Membrane</keyword>
<keyword evidence="5" id="KW-0479">Metal-binding</keyword>
<accession>A0A9Q1H639</accession>
<evidence type="ECO:0000313" key="11">
    <source>
        <dbReference type="EMBL" id="KAJ8036927.1"/>
    </source>
</evidence>
<evidence type="ECO:0000256" key="2">
    <source>
        <dbReference type="ARBA" id="ARBA00004481"/>
    </source>
</evidence>
<dbReference type="GO" id="GO:0005765">
    <property type="term" value="C:lysosomal membrane"/>
    <property type="evidence" value="ECO:0007669"/>
    <property type="project" value="UniProtKB-SubCell"/>
</dbReference>
<feature type="domain" description="LITAF" evidence="10">
    <location>
        <begin position="76"/>
        <end position="162"/>
    </location>
</feature>
<evidence type="ECO:0000256" key="6">
    <source>
        <dbReference type="ARBA" id="ARBA00022833"/>
    </source>
</evidence>
<dbReference type="InterPro" id="IPR006629">
    <property type="entry name" value="LITAF"/>
</dbReference>
<dbReference type="GO" id="GO:0008270">
    <property type="term" value="F:zinc ion binding"/>
    <property type="evidence" value="ECO:0007669"/>
    <property type="project" value="TreeGrafter"/>
</dbReference>
<evidence type="ECO:0000256" key="3">
    <source>
        <dbReference type="ARBA" id="ARBA00004630"/>
    </source>
</evidence>
<dbReference type="OrthoDB" id="5599753at2759"/>
<organism evidence="11 12">
    <name type="scientific">Holothuria leucospilota</name>
    <name type="common">Black long sea cucumber</name>
    <name type="synonym">Mertensiothuria leucospilota</name>
    <dbReference type="NCBI Taxonomy" id="206669"/>
    <lineage>
        <taxon>Eukaryota</taxon>
        <taxon>Metazoa</taxon>
        <taxon>Echinodermata</taxon>
        <taxon>Eleutherozoa</taxon>
        <taxon>Echinozoa</taxon>
        <taxon>Holothuroidea</taxon>
        <taxon>Aspidochirotacea</taxon>
        <taxon>Aspidochirotida</taxon>
        <taxon>Holothuriidae</taxon>
        <taxon>Holothuria</taxon>
    </lineage>
</organism>
<dbReference type="PROSITE" id="PS51837">
    <property type="entry name" value="LITAF"/>
    <property type="match status" value="1"/>
</dbReference>
<evidence type="ECO:0000313" key="12">
    <source>
        <dbReference type="Proteomes" id="UP001152320"/>
    </source>
</evidence>
<proteinExistence type="inferred from homology"/>
<keyword evidence="9" id="KW-0812">Transmembrane</keyword>
<evidence type="ECO:0000256" key="1">
    <source>
        <dbReference type="ARBA" id="ARBA00004414"/>
    </source>
</evidence>
<protein>
    <submittedName>
        <fullName evidence="11">Lipopolysaccharide-induced tumor necrosis factor-alpha factor-like</fullName>
    </submittedName>
</protein>
<dbReference type="PANTHER" id="PTHR23292:SF6">
    <property type="entry name" value="FI16602P1-RELATED"/>
    <property type="match status" value="1"/>
</dbReference>
<keyword evidence="12" id="KW-1185">Reference proteome</keyword>
<dbReference type="Pfam" id="PF10601">
    <property type="entry name" value="zf-LITAF-like"/>
    <property type="match status" value="1"/>
</dbReference>
<keyword evidence="6" id="KW-0862">Zinc</keyword>